<keyword evidence="3" id="KW-1185">Reference proteome</keyword>
<dbReference type="GO" id="GO:0005886">
    <property type="term" value="C:plasma membrane"/>
    <property type="evidence" value="ECO:0007669"/>
    <property type="project" value="TreeGrafter"/>
</dbReference>
<dbReference type="SUPFAM" id="SSF160246">
    <property type="entry name" value="EspE N-terminal domain-like"/>
    <property type="match status" value="1"/>
</dbReference>
<accession>A0A8J6URB6</accession>
<dbReference type="GO" id="GO:0016887">
    <property type="term" value="F:ATP hydrolysis activity"/>
    <property type="evidence" value="ECO:0007669"/>
    <property type="project" value="TreeGrafter"/>
</dbReference>
<sequence>MDIKSNMLGDLLLEAGLIDQFQLDSALSYQRNLGGQIGAALVKLGYLPQETIAEFLEAQQLYSRVGLDELTIDPALMELLPLKRMEQLTVFPVQLRYQENEKILRVAMTDPTDLRLIENLQFITGCRVLPLVATEDDILHAIRMNTDDDLQFQESDPGLEDLMDNTLLDLTPDVDVRFDRLLQILREKGLLTKTDIERINGV</sequence>
<proteinExistence type="predicted"/>
<name>A0A8J6URB6_9BACT</name>
<dbReference type="Pfam" id="PF05157">
    <property type="entry name" value="MshEN"/>
    <property type="match status" value="1"/>
</dbReference>
<dbReference type="Proteomes" id="UP000632828">
    <property type="component" value="Unassembled WGS sequence"/>
</dbReference>
<dbReference type="InterPro" id="IPR007831">
    <property type="entry name" value="T2SS_GspE_N"/>
</dbReference>
<evidence type="ECO:0000313" key="3">
    <source>
        <dbReference type="Proteomes" id="UP000632828"/>
    </source>
</evidence>
<dbReference type="InterPro" id="IPR037257">
    <property type="entry name" value="T2SS_E_N_sf"/>
</dbReference>
<dbReference type="PANTHER" id="PTHR30258">
    <property type="entry name" value="TYPE II SECRETION SYSTEM PROTEIN GSPE-RELATED"/>
    <property type="match status" value="1"/>
</dbReference>
<reference evidence="2" key="1">
    <citation type="submission" date="2020-09" db="EMBL/GenBank/DDBJ databases">
        <title>Pelobacter alkaliphilus sp. nov., a novel anaerobic arsenate-reducing bacterium from terrestrial mud volcano.</title>
        <authorList>
            <person name="Khomyakova M.A."/>
            <person name="Merkel A.Y."/>
            <person name="Slobodkin A.I."/>
        </authorList>
    </citation>
    <scope>NUCLEOTIDE SEQUENCE</scope>
    <source>
        <strain evidence="2">M08fum</strain>
    </source>
</reference>
<dbReference type="RefSeq" id="WP_191156114.1">
    <property type="nucleotide sequence ID" value="NZ_JACWUN010000010.1"/>
</dbReference>
<evidence type="ECO:0000313" key="2">
    <source>
        <dbReference type="EMBL" id="MBD1400996.1"/>
    </source>
</evidence>
<evidence type="ECO:0000259" key="1">
    <source>
        <dbReference type="Pfam" id="PF05157"/>
    </source>
</evidence>
<comment type="caution">
    <text evidence="2">The sequence shown here is derived from an EMBL/GenBank/DDBJ whole genome shotgun (WGS) entry which is preliminary data.</text>
</comment>
<dbReference type="PANTHER" id="PTHR30258:SF3">
    <property type="entry name" value="SLL1921 PROTEIN"/>
    <property type="match status" value="1"/>
</dbReference>
<organism evidence="2 3">
    <name type="scientific">Pelovirga terrestris</name>
    <dbReference type="NCBI Taxonomy" id="2771352"/>
    <lineage>
        <taxon>Bacteria</taxon>
        <taxon>Pseudomonadati</taxon>
        <taxon>Thermodesulfobacteriota</taxon>
        <taxon>Desulfuromonadia</taxon>
        <taxon>Geobacterales</taxon>
        <taxon>Geobacteraceae</taxon>
        <taxon>Pelovirga</taxon>
    </lineage>
</organism>
<protein>
    <recommendedName>
        <fullName evidence="1">Type II secretion system protein GspE N-terminal domain-containing protein</fullName>
    </recommendedName>
</protein>
<dbReference type="Gene3D" id="3.30.300.160">
    <property type="entry name" value="Type II secretion system, protein E, N-terminal domain"/>
    <property type="match status" value="1"/>
</dbReference>
<gene>
    <name evidence="2" type="ORF">ICT70_09955</name>
</gene>
<dbReference type="AlphaFoldDB" id="A0A8J6URB6"/>
<dbReference type="EMBL" id="JACWUN010000010">
    <property type="protein sequence ID" value="MBD1400996.1"/>
    <property type="molecule type" value="Genomic_DNA"/>
</dbReference>
<feature type="domain" description="Type II secretion system protein GspE N-terminal" evidence="1">
    <location>
        <begin position="64"/>
        <end position="149"/>
    </location>
</feature>